<proteinExistence type="predicted"/>
<evidence type="ECO:0000313" key="2">
    <source>
        <dbReference type="Proteomes" id="UP001162483"/>
    </source>
</evidence>
<name>A0ABN9GV40_9NEOB</name>
<evidence type="ECO:0000313" key="1">
    <source>
        <dbReference type="EMBL" id="CAI9611461.1"/>
    </source>
</evidence>
<protein>
    <submittedName>
        <fullName evidence="1">Uncharacterized protein</fullName>
    </submittedName>
</protein>
<feature type="non-terminal residue" evidence="1">
    <location>
        <position position="1"/>
    </location>
</feature>
<comment type="caution">
    <text evidence="1">The sequence shown here is derived from an EMBL/GenBank/DDBJ whole genome shotgun (WGS) entry which is preliminary data.</text>
</comment>
<keyword evidence="2" id="KW-1185">Reference proteome</keyword>
<organism evidence="1 2">
    <name type="scientific">Staurois parvus</name>
    <dbReference type="NCBI Taxonomy" id="386267"/>
    <lineage>
        <taxon>Eukaryota</taxon>
        <taxon>Metazoa</taxon>
        <taxon>Chordata</taxon>
        <taxon>Craniata</taxon>
        <taxon>Vertebrata</taxon>
        <taxon>Euteleostomi</taxon>
        <taxon>Amphibia</taxon>
        <taxon>Batrachia</taxon>
        <taxon>Anura</taxon>
        <taxon>Neobatrachia</taxon>
        <taxon>Ranoidea</taxon>
        <taxon>Ranidae</taxon>
        <taxon>Staurois</taxon>
    </lineage>
</organism>
<accession>A0ABN9GV40</accession>
<dbReference type="Proteomes" id="UP001162483">
    <property type="component" value="Unassembled WGS sequence"/>
</dbReference>
<gene>
    <name evidence="1" type="ORF">SPARVUS_LOCUS14564860</name>
</gene>
<dbReference type="EMBL" id="CATNWA010019130">
    <property type="protein sequence ID" value="CAI9611461.1"/>
    <property type="molecule type" value="Genomic_DNA"/>
</dbReference>
<sequence length="49" mass="5846">PGLCIHYILSPTVQRTWKCNCFSKYKLLNTFSPQQFEQSFDFYQCPAEH</sequence>
<reference evidence="1" key="1">
    <citation type="submission" date="2023-05" db="EMBL/GenBank/DDBJ databases">
        <authorList>
            <person name="Stuckert A."/>
        </authorList>
    </citation>
    <scope>NUCLEOTIDE SEQUENCE</scope>
</reference>